<gene>
    <name evidence="3" type="ORF">FOZ62_031610</name>
</gene>
<name>A0A7J6T432_PEROL</name>
<sequence length="518" mass="57749">MGCGCSTPETIEDLVHHHAASPVDRPKQRPLEGTPSTEAGKRASRGSVQEQRKRGSAAAGEEDRREPPPEPTNKAKLELLHLTPEDVSRPGDDSTPVDTNSTSTDEQYMDLTVPVRSAKAELMAIPAATSSEFSSDVYSLESSEEAALEEILRPPKKGSTLASSGRKDTRRQPPPTAATSGEAERHRKPEAEAAVGPEDVVFEERYYRLIRDTRRPADHKHLTLYGRDYYAKKRQITESAYNDLKMIQSIAQTMTRSPELLGSARRPGPVSLNREYRKRELFRITLENHALLGRLERLRPYYSTARLERDYLRHMRYMVQSSAHAYSRGRQHHPMVEKIKAREKAARCSEMRSRPGVDQQTRRSLGGSRSSPSLRRNSSVMSVGVPISTTSSYCYLPPDDHPATTRDLARVLVARVLGGVLGAAEASRIKPLSKGIQDFDEEKLQFGRHRAPSSVISSVDDSSEVVDYSEGNVEHETASRTVEDLIDAAADLFTDMDDDYSGEFDTEEEEEAEESVVL</sequence>
<dbReference type="Proteomes" id="UP000574390">
    <property type="component" value="Unassembled WGS sequence"/>
</dbReference>
<dbReference type="InterPro" id="IPR038791">
    <property type="entry name" value="Cfap97/Hemingway"/>
</dbReference>
<feature type="region of interest" description="Disordered" evidence="2">
    <location>
        <begin position="1"/>
        <end position="110"/>
    </location>
</feature>
<organism evidence="3 4">
    <name type="scientific">Perkinsus olseni</name>
    <name type="common">Perkinsus atlanticus</name>
    <dbReference type="NCBI Taxonomy" id="32597"/>
    <lineage>
        <taxon>Eukaryota</taxon>
        <taxon>Sar</taxon>
        <taxon>Alveolata</taxon>
        <taxon>Perkinsozoa</taxon>
        <taxon>Perkinsea</taxon>
        <taxon>Perkinsida</taxon>
        <taxon>Perkinsidae</taxon>
        <taxon>Perkinsus</taxon>
    </lineage>
</organism>
<feature type="compositionally biased region" description="Basic and acidic residues" evidence="2">
    <location>
        <begin position="344"/>
        <end position="355"/>
    </location>
</feature>
<comment type="similarity">
    <text evidence="1">Belongs to the CFAP97 family.</text>
</comment>
<evidence type="ECO:0000313" key="3">
    <source>
        <dbReference type="EMBL" id="KAF4740024.1"/>
    </source>
</evidence>
<feature type="compositionally biased region" description="Basic and acidic residues" evidence="2">
    <location>
        <begin position="182"/>
        <end position="191"/>
    </location>
</feature>
<proteinExistence type="inferred from homology"/>
<dbReference type="PANTHER" id="PTHR23035">
    <property type="entry name" value="CILIA- AND FLAGELLA-ASSOCIATED PROTEIN 97-RELATED"/>
    <property type="match status" value="1"/>
</dbReference>
<dbReference type="Pfam" id="PF13879">
    <property type="entry name" value="Hmw_CFAP97"/>
    <property type="match status" value="1"/>
</dbReference>
<feature type="region of interest" description="Disordered" evidence="2">
    <location>
        <begin position="496"/>
        <end position="518"/>
    </location>
</feature>
<feature type="compositionally biased region" description="Polar residues" evidence="2">
    <location>
        <begin position="96"/>
        <end position="106"/>
    </location>
</feature>
<feature type="compositionally biased region" description="Low complexity" evidence="2">
    <location>
        <begin position="362"/>
        <end position="379"/>
    </location>
</feature>
<feature type="region of interest" description="Disordered" evidence="2">
    <location>
        <begin position="148"/>
        <end position="195"/>
    </location>
</feature>
<protein>
    <submittedName>
        <fullName evidence="3">Uncharacterized protein</fullName>
    </submittedName>
</protein>
<feature type="region of interest" description="Disordered" evidence="2">
    <location>
        <begin position="344"/>
        <end position="380"/>
    </location>
</feature>
<comment type="caution">
    <text evidence="3">The sequence shown here is derived from an EMBL/GenBank/DDBJ whole genome shotgun (WGS) entry which is preliminary data.</text>
</comment>
<evidence type="ECO:0000256" key="1">
    <source>
        <dbReference type="ARBA" id="ARBA00008315"/>
    </source>
</evidence>
<accession>A0A7J6T432</accession>
<reference evidence="3 4" key="1">
    <citation type="submission" date="2020-04" db="EMBL/GenBank/DDBJ databases">
        <title>Perkinsus olseni comparative genomics.</title>
        <authorList>
            <person name="Bogema D.R."/>
        </authorList>
    </citation>
    <scope>NUCLEOTIDE SEQUENCE [LARGE SCALE GENOMIC DNA]</scope>
    <source>
        <strain evidence="3">ATCC PRA-205</strain>
    </source>
</reference>
<dbReference type="PANTHER" id="PTHR23035:SF2">
    <property type="entry name" value="KIAA1430 HOMOLOGUE"/>
    <property type="match status" value="1"/>
</dbReference>
<evidence type="ECO:0000256" key="2">
    <source>
        <dbReference type="SAM" id="MobiDB-lite"/>
    </source>
</evidence>
<dbReference type="InterPro" id="IPR029488">
    <property type="entry name" value="Hmw/CFAP97"/>
</dbReference>
<feature type="compositionally biased region" description="Basic and acidic residues" evidence="2">
    <location>
        <begin position="61"/>
        <end position="92"/>
    </location>
</feature>
<dbReference type="AlphaFoldDB" id="A0A7J6T432"/>
<dbReference type="EMBL" id="JABANM010010013">
    <property type="protein sequence ID" value="KAF4740024.1"/>
    <property type="molecule type" value="Genomic_DNA"/>
</dbReference>
<evidence type="ECO:0000313" key="4">
    <source>
        <dbReference type="Proteomes" id="UP000574390"/>
    </source>
</evidence>